<keyword evidence="6" id="KW-0281">Fimbrium</keyword>
<evidence type="ECO:0000256" key="3">
    <source>
        <dbReference type="ARBA" id="ARBA00022558"/>
    </source>
</evidence>
<comment type="similarity">
    <text evidence="2">Belongs to the PilY1 family.</text>
</comment>
<accession>A0A7Z2ZUC6</accession>
<evidence type="ECO:0000256" key="1">
    <source>
        <dbReference type="ARBA" id="ARBA00004561"/>
    </source>
</evidence>
<evidence type="ECO:0000256" key="2">
    <source>
        <dbReference type="ARBA" id="ARBA00008387"/>
    </source>
</evidence>
<organism evidence="10 11">
    <name type="scientific">Massilia forsythiae</name>
    <dbReference type="NCBI Taxonomy" id="2728020"/>
    <lineage>
        <taxon>Bacteria</taxon>
        <taxon>Pseudomonadati</taxon>
        <taxon>Pseudomonadota</taxon>
        <taxon>Betaproteobacteria</taxon>
        <taxon>Burkholderiales</taxon>
        <taxon>Oxalobacteraceae</taxon>
        <taxon>Telluria group</taxon>
        <taxon>Massilia</taxon>
    </lineage>
</organism>
<feature type="region of interest" description="Disordered" evidence="7">
    <location>
        <begin position="1540"/>
        <end position="1562"/>
    </location>
</feature>
<dbReference type="InterPro" id="IPR011047">
    <property type="entry name" value="Quinoprotein_ADH-like_sf"/>
</dbReference>
<keyword evidence="4" id="KW-0479">Metal-binding</keyword>
<dbReference type="Proteomes" id="UP000502415">
    <property type="component" value="Chromosome"/>
</dbReference>
<evidence type="ECO:0000313" key="11">
    <source>
        <dbReference type="Proteomes" id="UP000502415"/>
    </source>
</evidence>
<evidence type="ECO:0000256" key="7">
    <source>
        <dbReference type="SAM" id="MobiDB-lite"/>
    </source>
</evidence>
<keyword evidence="5" id="KW-0106">Calcium</keyword>
<evidence type="ECO:0000313" key="10">
    <source>
        <dbReference type="EMBL" id="QJE02155.1"/>
    </source>
</evidence>
<keyword evidence="3" id="KW-1029">Fimbrium biogenesis</keyword>
<feature type="chain" id="PRO_5030783883" evidence="8">
    <location>
        <begin position="34"/>
        <end position="1562"/>
    </location>
</feature>
<sequence length="1562" mass="162917">MKTILGRSGASLLASVLASVLALALLPAGAALAGVTSIAQLPLLNISGTGNVKPNLMLLYDNSGSMTYNFTPDYIDDTSTCRAASKMSGGTMACAVGHPPFNSADFNRQYYDPKVRYTPPVKADGTSYASMTRAATSAWTSVTTDGFGINKRDLTNASTSTTNLVSGFPDLRWCDSNRTNCAYNTATYTYPSDARTYSSSFLGNPYYYTINVAEYCSDANLTNCQSTSVGAAAPSGYPYEAKIRWCDSRSLTNCQAKYVGNFRYPRFSNPNTGVTAAYGTITIGASTSGAAMSIDSVTVSEANGDVVITNGAVAASGGTNSATKRATLATDLAASIIAKTGLANQYVACVRTPTNSSVPACSSYGITLGGDNMLAVIPIDCISAGSAKTSNLCSLVADGTRSGWGIGVSTQRVIVDPTDRPTAIITVSGTGSSSNTASLAAGTSLGSTKLLASNTSLGKGASAATVATAIRAAIKNNTSQTAIVAYAGGDKTTDVCAKYSSTSTTTICLVDTVSLTGGDAVAMGALSNGGTLAFATVKSSVPAAGAYDIIPFATSALGAGAAVFVRTDIVSTRSSYPRASARSDCAGSTCTYDEEMTNFANWYAYYKTRNQMMKTAVGQAFQALTANYNVGIVSLSTAAAEGTMTVPREFSSTNRSSWYASLYAMDGNLSTPIRKALHAIGKMYANQSPYKMAAGSEAVQYPCQQNFTFITTDGYWNGDPAGDVANNDNVESAARFCTRASGCLDTSTQTVASLADVSLYWYNGGSNTAASSLRPELEDFTRTGLVPASSGDNRRLHMNTYALGLGVDGIMNYEANYETPKSGGDFYNLITGVAKGCPWNNNQAYVWPDPVTTDASPSAAYQSRVDDLWHAAINGHGRYFAASDPTQVVQGLSSALSNIEVRVGAAAAAATSTPNISQEDNDIFSSTFTTVKWFGELSDRKIDTATGIVGTGAVWTSSDTVGRKVAASSDTRTIWMLDTAAAGTLKTFKYASMNATEKAWFDNKCGALGQCASLSADNRAIVNDGANIVDWLRGQQQYADDTVMRGYAHTDKVPAGLSAVLPIVMGDIASSKPAYLRDPRKSYTAAGYADFKTANTGRRPSVFVAANDGMLHAFDAKTGEEMWAYAPRITMKKLYLQASTTYGTNHQFTTDGAPEIGDVKIGTTWRSVVVAGLNAGGRGFYALDVTDPANPKGLWELCADSAVCSGVNYDADLGLSFGNPQFGTWKDASGTERSVVFLTSGYNNVPGADNVNGGDGKGYLYVVDAGTGQVLSKTGTGIGSTGTPSGFARITAITANPLTDPLVTYVYGGDNQGKMWRFDFTRPGNPAVLQMGDAGTAQPVTTRPEVTMCAVNNTDGQGTVSAGAGIAVVFGTGRLLDVSDIGVSDTQSVYVLRDKGVGIAAADWRAAARMSRQRLAKVGDDAGSYTISGPSVDLGTQAGWYFDLDQNSGERVNLDPKVVDGTVNVVTNLPTSSSACSVGGTSNLYQLDVCTGKPVLTDDSIGLIAGRALSNTSATVGFIVVQLPNGTRKVVATTANGDTVTTRAPSAKSQGAHKAGWRRVRD</sequence>
<dbReference type="RefSeq" id="WP_170204242.1">
    <property type="nucleotide sequence ID" value="NZ_CP051685.1"/>
</dbReference>
<dbReference type="EMBL" id="CP051685">
    <property type="protein sequence ID" value="QJE02155.1"/>
    <property type="molecule type" value="Genomic_DNA"/>
</dbReference>
<dbReference type="GO" id="GO:0009289">
    <property type="term" value="C:pilus"/>
    <property type="evidence" value="ECO:0007669"/>
    <property type="project" value="UniProtKB-SubCell"/>
</dbReference>
<dbReference type="Pfam" id="PF05567">
    <property type="entry name" value="T4P_PilY1"/>
    <property type="match status" value="1"/>
</dbReference>
<feature type="domain" description="PilY1 beta-propeller" evidence="9">
    <location>
        <begin position="1075"/>
        <end position="1401"/>
    </location>
</feature>
<dbReference type="SMART" id="SM00564">
    <property type="entry name" value="PQQ"/>
    <property type="match status" value="3"/>
</dbReference>
<dbReference type="GO" id="GO:0046872">
    <property type="term" value="F:metal ion binding"/>
    <property type="evidence" value="ECO:0007669"/>
    <property type="project" value="UniProtKB-KW"/>
</dbReference>
<feature type="signal peptide" evidence="8">
    <location>
        <begin position="1"/>
        <end position="33"/>
    </location>
</feature>
<comment type="subcellular location">
    <subcellularLocation>
        <location evidence="1">Fimbrium</location>
    </subcellularLocation>
</comment>
<protein>
    <submittedName>
        <fullName evidence="10">PQQ-binding-like beta-propeller repeat protein</fullName>
    </submittedName>
</protein>
<evidence type="ECO:0000256" key="4">
    <source>
        <dbReference type="ARBA" id="ARBA00022723"/>
    </source>
</evidence>
<keyword evidence="11" id="KW-1185">Reference proteome</keyword>
<keyword evidence="8" id="KW-0732">Signal</keyword>
<proteinExistence type="inferred from homology"/>
<gene>
    <name evidence="10" type="ORF">HH212_20800</name>
</gene>
<reference evidence="10 11" key="1">
    <citation type="submission" date="2020-04" db="EMBL/GenBank/DDBJ databases">
        <title>Genome sequencing of novel species.</title>
        <authorList>
            <person name="Heo J."/>
            <person name="Kim S.-J."/>
            <person name="Kim J.-S."/>
            <person name="Hong S.-B."/>
            <person name="Kwon S.-W."/>
        </authorList>
    </citation>
    <scope>NUCLEOTIDE SEQUENCE [LARGE SCALE GENOMIC DNA]</scope>
    <source>
        <strain evidence="10 11">GN2-R2</strain>
    </source>
</reference>
<feature type="compositionally biased region" description="Polar residues" evidence="7">
    <location>
        <begin position="1540"/>
        <end position="1549"/>
    </location>
</feature>
<evidence type="ECO:0000256" key="6">
    <source>
        <dbReference type="ARBA" id="ARBA00023263"/>
    </source>
</evidence>
<dbReference type="SUPFAM" id="SSF50998">
    <property type="entry name" value="Quinoprotein alcohol dehydrogenase-like"/>
    <property type="match status" value="1"/>
</dbReference>
<name>A0A7Z2ZUC6_9BURK</name>
<dbReference type="InterPro" id="IPR008707">
    <property type="entry name" value="B-propeller_PilY1"/>
</dbReference>
<evidence type="ECO:0000256" key="5">
    <source>
        <dbReference type="ARBA" id="ARBA00022837"/>
    </source>
</evidence>
<dbReference type="InterPro" id="IPR018391">
    <property type="entry name" value="PQQ_b-propeller_rpt"/>
</dbReference>
<evidence type="ECO:0000259" key="9">
    <source>
        <dbReference type="Pfam" id="PF05567"/>
    </source>
</evidence>
<evidence type="ECO:0000256" key="8">
    <source>
        <dbReference type="SAM" id="SignalP"/>
    </source>
</evidence>
<dbReference type="KEGG" id="mfy:HH212_20800"/>